<dbReference type="InterPro" id="IPR052035">
    <property type="entry name" value="ZnF_BED_domain_contain"/>
</dbReference>
<dbReference type="Pfam" id="PF05699">
    <property type="entry name" value="Dimer_Tnp_hAT"/>
    <property type="match status" value="1"/>
</dbReference>
<evidence type="ECO:0000256" key="1">
    <source>
        <dbReference type="ARBA" id="ARBA00004123"/>
    </source>
</evidence>
<evidence type="ECO:0000313" key="7">
    <source>
        <dbReference type="Proteomes" id="UP001652625"/>
    </source>
</evidence>
<dbReference type="PANTHER" id="PTHR46481:SF10">
    <property type="entry name" value="ZINC FINGER BED DOMAIN-CONTAINING PROTEIN 39"/>
    <property type="match status" value="1"/>
</dbReference>
<keyword evidence="7" id="KW-1185">Reference proteome</keyword>
<dbReference type="RefSeq" id="XP_065663070.1">
    <property type="nucleotide sequence ID" value="XM_065806998.1"/>
</dbReference>
<accession>A0ABM4CMN7</accession>
<dbReference type="GeneID" id="136085692"/>
<sequence>MAELIINCLEEIGPHRFLGGVTDNCSAMLLSRRIIVKKYPHLVFYGCVAHILNLLMLDLCKTSFIENIMKISINLVKEIVNSSLKSWFDTIQKQKGINVSLKQASKTRFAGNAITLGSVLSNKQVFKQIAIDIYPGNQKFSLKHEAKEIILKDKFWQDLEQICKFLKKILYWITVLEAEEAVLSIVCLALSDIKLALDNFISEAGLTDLESMQMHNYFKLRKDMAVTNLHLAANLLDPQIKGSILSGSEFLEAMEYTEMLAKKFSINNNVDLSAIAKEITQFVNSSGLWSNSYVEQLARNQDSITYWQALKKCSPLADLAIKILLMPSSSAATERTFSTRGFIHRKLQNSLTNERASRLTYIKQNYTLMDLNLKGQLQDFKNSFSKPKHKKISLSSLTQSCIKNANIVLDSTIPLAEFSMSDDFSENIDDSDYDDITQSEGEINESESEEDIDFIEFVSDSSASNSSYSKEIQKEVEKQLQSAKSLAEALQQMFRIQHIDRKKRKNVDVPRFEGECFNKPEILERLKDTESKKAAKQVKKQHKLSSNGEQQINQATSPTKILAANQFKRKKCQKKFRRSFSNSKYGMVPM</sequence>
<reference evidence="8" key="1">
    <citation type="submission" date="2025-08" db="UniProtKB">
        <authorList>
            <consortium name="RefSeq"/>
        </authorList>
    </citation>
    <scope>IDENTIFICATION</scope>
</reference>
<comment type="subcellular location">
    <subcellularLocation>
        <location evidence="1">Nucleus</location>
    </subcellularLocation>
</comment>
<protein>
    <submittedName>
        <fullName evidence="8">Uncharacterized protein LOC136085692</fullName>
    </submittedName>
</protein>
<dbReference type="InterPro" id="IPR012337">
    <property type="entry name" value="RNaseH-like_sf"/>
</dbReference>
<dbReference type="SUPFAM" id="SSF53098">
    <property type="entry name" value="Ribonuclease H-like"/>
    <property type="match status" value="1"/>
</dbReference>
<organism evidence="7 8">
    <name type="scientific">Hydra vulgaris</name>
    <name type="common">Hydra</name>
    <name type="synonym">Hydra attenuata</name>
    <dbReference type="NCBI Taxonomy" id="6087"/>
    <lineage>
        <taxon>Eukaryota</taxon>
        <taxon>Metazoa</taxon>
        <taxon>Cnidaria</taxon>
        <taxon>Hydrozoa</taxon>
        <taxon>Hydroidolina</taxon>
        <taxon>Anthoathecata</taxon>
        <taxon>Aplanulata</taxon>
        <taxon>Hydridae</taxon>
        <taxon>Hydra</taxon>
    </lineage>
</organism>
<evidence type="ECO:0000313" key="8">
    <source>
        <dbReference type="RefSeq" id="XP_065663070.1"/>
    </source>
</evidence>
<keyword evidence="2" id="KW-0479">Metal-binding</keyword>
<evidence type="ECO:0000256" key="5">
    <source>
        <dbReference type="ARBA" id="ARBA00023242"/>
    </source>
</evidence>
<keyword evidence="3" id="KW-0863">Zinc-finger</keyword>
<dbReference type="InterPro" id="IPR008906">
    <property type="entry name" value="HATC_C_dom"/>
</dbReference>
<evidence type="ECO:0000256" key="2">
    <source>
        <dbReference type="ARBA" id="ARBA00022723"/>
    </source>
</evidence>
<evidence type="ECO:0000259" key="6">
    <source>
        <dbReference type="Pfam" id="PF05699"/>
    </source>
</evidence>
<evidence type="ECO:0000256" key="4">
    <source>
        <dbReference type="ARBA" id="ARBA00022833"/>
    </source>
</evidence>
<proteinExistence type="predicted"/>
<dbReference type="PANTHER" id="PTHR46481">
    <property type="entry name" value="ZINC FINGER BED DOMAIN-CONTAINING PROTEIN 4"/>
    <property type="match status" value="1"/>
</dbReference>
<evidence type="ECO:0000256" key="3">
    <source>
        <dbReference type="ARBA" id="ARBA00022771"/>
    </source>
</evidence>
<dbReference type="Proteomes" id="UP001652625">
    <property type="component" value="Chromosome 10"/>
</dbReference>
<name>A0ABM4CMN7_HYDVU</name>
<feature type="domain" description="HAT C-terminal dimerisation" evidence="6">
    <location>
        <begin position="299"/>
        <end position="365"/>
    </location>
</feature>
<keyword evidence="5" id="KW-0539">Nucleus</keyword>
<gene>
    <name evidence="8" type="primary">LOC136085692</name>
</gene>
<keyword evidence="4" id="KW-0862">Zinc</keyword>